<protein>
    <recommendedName>
        <fullName evidence="3">Secretion system C-terminal sorting domain-containing protein</fullName>
    </recommendedName>
</protein>
<accession>A0A328B943</accession>
<evidence type="ECO:0008006" key="3">
    <source>
        <dbReference type="Google" id="ProtNLM"/>
    </source>
</evidence>
<dbReference type="OrthoDB" id="1490051at2"/>
<gene>
    <name evidence="1" type="ORF">DLM85_20955</name>
</gene>
<evidence type="ECO:0000313" key="2">
    <source>
        <dbReference type="Proteomes" id="UP000248553"/>
    </source>
</evidence>
<dbReference type="RefSeq" id="WP_111480139.1">
    <property type="nucleotide sequence ID" value="NZ_QHKM01000009.1"/>
</dbReference>
<reference evidence="2" key="1">
    <citation type="submission" date="2018-05" db="EMBL/GenBank/DDBJ databases">
        <authorList>
            <person name="Nie L."/>
        </authorList>
    </citation>
    <scope>NUCLEOTIDE SEQUENCE [LARGE SCALE GENOMIC DNA]</scope>
    <source>
        <strain evidence="2">NL</strain>
    </source>
</reference>
<dbReference type="AlphaFoldDB" id="A0A328B943"/>
<keyword evidence="2" id="KW-1185">Reference proteome</keyword>
<proteinExistence type="predicted"/>
<evidence type="ECO:0000313" key="1">
    <source>
        <dbReference type="EMBL" id="RAK63477.1"/>
    </source>
</evidence>
<name>A0A328B943_9BACT</name>
<dbReference type="EMBL" id="QHKM01000009">
    <property type="protein sequence ID" value="RAK63477.1"/>
    <property type="molecule type" value="Genomic_DNA"/>
</dbReference>
<sequence length="230" mass="24001">MHPLLTHSRSLALRGAARGLWALWFVPFLGLAQQPALRDVAANNPPAGTAPTAAPGAARTASPVAAVGLAAAATPQGVVLTWTAPTAKTPLRFEVERSSDGVTFRSVGVVLAAEAAGYRFLDAGAGASTVYYRLRQPVAGGSGTSAVLTYTPDNSAWQPSPNPATDWLSCGPASGDYRITDAAGRTVLTGRLVAGQRIDVRRLRNGNHTLELRTGTLRATRTFLKYAPGE</sequence>
<comment type="caution">
    <text evidence="1">The sequence shown here is derived from an EMBL/GenBank/DDBJ whole genome shotgun (WGS) entry which is preliminary data.</text>
</comment>
<organism evidence="1 2">
    <name type="scientific">Hymenobacter edaphi</name>
    <dbReference type="NCBI Taxonomy" id="2211146"/>
    <lineage>
        <taxon>Bacteria</taxon>
        <taxon>Pseudomonadati</taxon>
        <taxon>Bacteroidota</taxon>
        <taxon>Cytophagia</taxon>
        <taxon>Cytophagales</taxon>
        <taxon>Hymenobacteraceae</taxon>
        <taxon>Hymenobacter</taxon>
    </lineage>
</organism>
<dbReference type="Proteomes" id="UP000248553">
    <property type="component" value="Unassembled WGS sequence"/>
</dbReference>